<reference evidence="3" key="1">
    <citation type="journal article" date="2019" name="Int. J. Syst. Evol. Microbiol.">
        <title>The Global Catalogue of Microorganisms (GCM) 10K type strain sequencing project: providing services to taxonomists for standard genome sequencing and annotation.</title>
        <authorList>
            <consortium name="The Broad Institute Genomics Platform"/>
            <consortium name="The Broad Institute Genome Sequencing Center for Infectious Disease"/>
            <person name="Wu L."/>
            <person name="Ma J."/>
        </authorList>
    </citation>
    <scope>NUCLEOTIDE SEQUENCE [LARGE SCALE GENOMIC DNA]</scope>
    <source>
        <strain evidence="3">NBRC 101365</strain>
    </source>
</reference>
<evidence type="ECO:0000313" key="2">
    <source>
        <dbReference type="EMBL" id="GLS22044.1"/>
    </source>
</evidence>
<dbReference type="Pfam" id="PF19631">
    <property type="entry name" value="Trypco2"/>
    <property type="match status" value="1"/>
</dbReference>
<dbReference type="EMBL" id="BSPC01000057">
    <property type="protein sequence ID" value="GLS22044.1"/>
    <property type="molecule type" value="Genomic_DNA"/>
</dbReference>
<name>A0ABQ6CPF7_9HYPH</name>
<accession>A0ABQ6CPF7</accession>
<dbReference type="InterPro" id="IPR045608">
    <property type="entry name" value="Trypco2"/>
</dbReference>
<organism evidence="2 3">
    <name type="scientific">Labrys miyagiensis</name>
    <dbReference type="NCBI Taxonomy" id="346912"/>
    <lineage>
        <taxon>Bacteria</taxon>
        <taxon>Pseudomonadati</taxon>
        <taxon>Pseudomonadota</taxon>
        <taxon>Alphaproteobacteria</taxon>
        <taxon>Hyphomicrobiales</taxon>
        <taxon>Xanthobacteraceae</taxon>
        <taxon>Labrys</taxon>
    </lineage>
</organism>
<comment type="caution">
    <text evidence="2">The sequence shown here is derived from an EMBL/GenBank/DDBJ whole genome shotgun (WGS) entry which is preliminary data.</text>
</comment>
<sequence length="102" mass="11011">MQISLSDAIQQLRDELRQAILDGKDQDVVFTPNGIDIELVVNFGTEAKVGGGLKLLAFLDVSAEAKVDRQSQHKIKLSLSVADKNGQPIKVRSGTVPMGLPK</sequence>
<gene>
    <name evidence="2" type="ORF">GCM10007874_50610</name>
</gene>
<dbReference type="RefSeq" id="WP_284315026.1">
    <property type="nucleotide sequence ID" value="NZ_BSPC01000057.1"/>
</dbReference>
<keyword evidence="3" id="KW-1185">Reference proteome</keyword>
<proteinExistence type="predicted"/>
<dbReference type="Proteomes" id="UP001156882">
    <property type="component" value="Unassembled WGS sequence"/>
</dbReference>
<protein>
    <recommendedName>
        <fullName evidence="1">Trypsin-co-occurring domain-containing protein</fullName>
    </recommendedName>
</protein>
<evidence type="ECO:0000259" key="1">
    <source>
        <dbReference type="Pfam" id="PF19631"/>
    </source>
</evidence>
<evidence type="ECO:0000313" key="3">
    <source>
        <dbReference type="Proteomes" id="UP001156882"/>
    </source>
</evidence>
<feature type="domain" description="Trypsin-co-occurring" evidence="1">
    <location>
        <begin position="3"/>
        <end position="80"/>
    </location>
</feature>